<dbReference type="SUPFAM" id="SSF48179">
    <property type="entry name" value="6-phosphogluconate dehydrogenase C-terminal domain-like"/>
    <property type="match status" value="1"/>
</dbReference>
<sequence>MNDTPKTYKSVSIIGDGAMATVCSMILASNGVDVKIWGHDKDQLRQFEQNRENVRFLPGYKILDSIRFCYEDDAAFNGCELVLSAVPCQYVRGVFKRLKPHYPDGLGIVSVAKGIENSTLLLPTQVIRQVLESTEDIGVLSGPTIADELAQNLPASACAAGSSEVFARRVQQTFSTPHFRVYYNHDVMGVELAGALKNVIAIAAGIIDGLKLGDNAKAALVARGIVEISRLGRELGAENDTFYGLSGVGDLITTCISPKGRNRSFGQRLGSGMSAKDALAATNSVVEGVATCESVSQLAEKVNVDMPIINAVYNIIHGRMNIQQALDALMQRELKPE</sequence>
<evidence type="ECO:0000259" key="19">
    <source>
        <dbReference type="Pfam" id="PF07479"/>
    </source>
</evidence>
<feature type="binding site" evidence="13">
    <location>
        <position position="146"/>
    </location>
    <ligand>
        <name>NADPH</name>
        <dbReference type="ChEBI" id="CHEBI:57783"/>
    </ligand>
</feature>
<evidence type="ECO:0000313" key="21">
    <source>
        <dbReference type="Proteomes" id="UP000188181"/>
    </source>
</evidence>
<keyword evidence="13" id="KW-0963">Cytoplasm</keyword>
<feature type="binding site" evidence="13">
    <location>
        <position position="144"/>
    </location>
    <ligand>
        <name>sn-glycerol 3-phosphate</name>
        <dbReference type="ChEBI" id="CHEBI:57597"/>
    </ligand>
</feature>
<evidence type="ECO:0000256" key="7">
    <source>
        <dbReference type="ARBA" id="ARBA00023209"/>
    </source>
</evidence>
<dbReference type="Pfam" id="PF01210">
    <property type="entry name" value="NAD_Gly3P_dh_N"/>
    <property type="match status" value="1"/>
</dbReference>
<dbReference type="GO" id="GO:0046168">
    <property type="term" value="P:glycerol-3-phosphate catabolic process"/>
    <property type="evidence" value="ECO:0007669"/>
    <property type="project" value="InterPro"/>
</dbReference>
<comment type="subcellular location">
    <subcellularLocation>
        <location evidence="13">Cytoplasm</location>
    </subcellularLocation>
</comment>
<evidence type="ECO:0000256" key="3">
    <source>
        <dbReference type="ARBA" id="ARBA00022857"/>
    </source>
</evidence>
<feature type="binding site" evidence="13">
    <location>
        <position position="262"/>
    </location>
    <ligand>
        <name>sn-glycerol 3-phosphate</name>
        <dbReference type="ChEBI" id="CHEBI:57597"/>
    </ligand>
</feature>
<feature type="binding site" evidence="16">
    <location>
        <position position="261"/>
    </location>
    <ligand>
        <name>NAD(+)</name>
        <dbReference type="ChEBI" id="CHEBI:57540"/>
    </ligand>
</feature>
<dbReference type="GO" id="GO:0008654">
    <property type="term" value="P:phospholipid biosynthetic process"/>
    <property type="evidence" value="ECO:0007669"/>
    <property type="project" value="UniProtKB-KW"/>
</dbReference>
<evidence type="ECO:0000256" key="17">
    <source>
        <dbReference type="RuleBase" id="RU000437"/>
    </source>
</evidence>
<dbReference type="AlphaFoldDB" id="A0A1Q2MG37"/>
<dbReference type="InterPro" id="IPR013328">
    <property type="entry name" value="6PGD_dom2"/>
</dbReference>
<dbReference type="NCBIfam" id="NF000942">
    <property type="entry name" value="PRK00094.1-4"/>
    <property type="match status" value="1"/>
</dbReference>
<keyword evidence="7 13" id="KW-0594">Phospholipid biosynthesis</keyword>
<gene>
    <name evidence="13 20" type="primary">gpsA</name>
    <name evidence="20" type="ORF">SMSP2_02043</name>
</gene>
<dbReference type="PROSITE" id="PS00957">
    <property type="entry name" value="NAD_G3PDH"/>
    <property type="match status" value="1"/>
</dbReference>
<keyword evidence="4 13" id="KW-0560">Oxidoreductase</keyword>
<keyword evidence="8 13" id="KW-1208">Phospholipid metabolism</keyword>
<feature type="binding site" evidence="15">
    <location>
        <position position="113"/>
    </location>
    <ligand>
        <name>substrate</name>
    </ligand>
</feature>
<comment type="caution">
    <text evidence="13">Lacks conserved residue(s) required for the propagation of feature annotation.</text>
</comment>
<proteinExistence type="inferred from homology"/>
<dbReference type="GO" id="GO:0051287">
    <property type="term" value="F:NAD binding"/>
    <property type="evidence" value="ECO:0007669"/>
    <property type="project" value="InterPro"/>
</dbReference>
<evidence type="ECO:0000256" key="15">
    <source>
        <dbReference type="PIRSR" id="PIRSR000114-2"/>
    </source>
</evidence>
<evidence type="ECO:0000256" key="1">
    <source>
        <dbReference type="ARBA" id="ARBA00011009"/>
    </source>
</evidence>
<comment type="similarity">
    <text evidence="1 13 17">Belongs to the NAD-dependent glycerol-3-phosphate dehydrogenase family.</text>
</comment>
<evidence type="ECO:0000256" key="10">
    <source>
        <dbReference type="ARBA" id="ARBA00066687"/>
    </source>
</evidence>
<dbReference type="GO" id="GO:0005975">
    <property type="term" value="P:carbohydrate metabolic process"/>
    <property type="evidence" value="ECO:0007669"/>
    <property type="project" value="InterPro"/>
</dbReference>
<keyword evidence="5 13" id="KW-0520">NAD</keyword>
<feature type="active site" description="Proton acceptor" evidence="13 14">
    <location>
        <position position="197"/>
    </location>
</feature>
<dbReference type="Gene3D" id="1.10.1040.10">
    <property type="entry name" value="N-(1-d-carboxylethyl)-l-norvaline Dehydrogenase, domain 2"/>
    <property type="match status" value="1"/>
</dbReference>
<feature type="binding site" evidence="13">
    <location>
        <position position="287"/>
    </location>
    <ligand>
        <name>NADPH</name>
        <dbReference type="ChEBI" id="CHEBI:57783"/>
    </ligand>
</feature>
<dbReference type="EC" id="1.1.1.94" evidence="10 13"/>
<dbReference type="HAMAP" id="MF_00394">
    <property type="entry name" value="NAD_Glyc3P_dehydrog"/>
    <property type="match status" value="1"/>
</dbReference>
<keyword evidence="6 13" id="KW-0443">Lipid metabolism</keyword>
<dbReference type="STRING" id="1851148.SMSP2_02043"/>
<evidence type="ECO:0000256" key="13">
    <source>
        <dbReference type="HAMAP-Rule" id="MF_00394"/>
    </source>
</evidence>
<dbReference type="RefSeq" id="WP_146683826.1">
    <property type="nucleotide sequence ID" value="NZ_CP019646.1"/>
</dbReference>
<feature type="binding site" evidence="13">
    <location>
        <position position="113"/>
    </location>
    <ligand>
        <name>NADPH</name>
        <dbReference type="ChEBI" id="CHEBI:57783"/>
    </ligand>
</feature>
<feature type="binding site" evidence="13">
    <location>
        <position position="261"/>
    </location>
    <ligand>
        <name>NADPH</name>
        <dbReference type="ChEBI" id="CHEBI:57783"/>
    </ligand>
</feature>
<keyword evidence="3 13" id="KW-0521">NADP</keyword>
<evidence type="ECO:0000256" key="16">
    <source>
        <dbReference type="PIRSR" id="PIRSR000114-3"/>
    </source>
</evidence>
<evidence type="ECO:0000256" key="6">
    <source>
        <dbReference type="ARBA" id="ARBA00023098"/>
    </source>
</evidence>
<evidence type="ECO:0000256" key="4">
    <source>
        <dbReference type="ARBA" id="ARBA00023002"/>
    </source>
</evidence>
<evidence type="ECO:0000256" key="8">
    <source>
        <dbReference type="ARBA" id="ARBA00023264"/>
    </source>
</evidence>
<dbReference type="InterPro" id="IPR006168">
    <property type="entry name" value="G3P_DH_NAD-dep"/>
</dbReference>
<comment type="function">
    <text evidence="13">Catalyzes the reduction of the glycolytic intermediate dihydroxyacetone phosphate (DHAP) to sn-glycerol 3-phosphate (G3P), the key precursor for phospholipid synthesis.</text>
</comment>
<feature type="binding site" evidence="13">
    <location>
        <position position="39"/>
    </location>
    <ligand>
        <name>NADPH</name>
        <dbReference type="ChEBI" id="CHEBI:57783"/>
    </ligand>
</feature>
<keyword evidence="21" id="KW-1185">Reference proteome</keyword>
<dbReference type="KEGG" id="pbas:SMSP2_02043"/>
<dbReference type="Pfam" id="PF07479">
    <property type="entry name" value="NAD_Gly3P_dh_C"/>
    <property type="match status" value="1"/>
</dbReference>
<dbReference type="InterPro" id="IPR008927">
    <property type="entry name" value="6-PGluconate_DH-like_C_sf"/>
</dbReference>
<evidence type="ECO:0000256" key="9">
    <source>
        <dbReference type="ARBA" id="ARBA00052716"/>
    </source>
</evidence>
<organism evidence="20 21">
    <name type="scientific">Limihaloglobus sulfuriphilus</name>
    <dbReference type="NCBI Taxonomy" id="1851148"/>
    <lineage>
        <taxon>Bacteria</taxon>
        <taxon>Pseudomonadati</taxon>
        <taxon>Planctomycetota</taxon>
        <taxon>Phycisphaerae</taxon>
        <taxon>Sedimentisphaerales</taxon>
        <taxon>Sedimentisphaeraceae</taxon>
        <taxon>Limihaloglobus</taxon>
    </lineage>
</organism>
<evidence type="ECO:0000256" key="12">
    <source>
        <dbReference type="ARBA" id="ARBA00080511"/>
    </source>
</evidence>
<evidence type="ECO:0000259" key="18">
    <source>
        <dbReference type="Pfam" id="PF01210"/>
    </source>
</evidence>
<feature type="domain" description="Glycerol-3-phosphate dehydrogenase NAD-dependent C-terminal" evidence="19">
    <location>
        <begin position="186"/>
        <end position="326"/>
    </location>
</feature>
<dbReference type="InterPro" id="IPR036291">
    <property type="entry name" value="NAD(P)-bd_dom_sf"/>
</dbReference>
<dbReference type="Proteomes" id="UP000188181">
    <property type="component" value="Chromosome"/>
</dbReference>
<dbReference type="PANTHER" id="PTHR11728:SF1">
    <property type="entry name" value="GLYCEROL-3-PHOSPHATE DEHYDROGENASE [NAD(+)] 2, CHLOROPLASTIC"/>
    <property type="match status" value="1"/>
</dbReference>
<dbReference type="InterPro" id="IPR011128">
    <property type="entry name" value="G3P_DH_NAD-dep_N"/>
</dbReference>
<dbReference type="SUPFAM" id="SSF51735">
    <property type="entry name" value="NAD(P)-binding Rossmann-fold domains"/>
    <property type="match status" value="1"/>
</dbReference>
<dbReference type="InterPro" id="IPR006109">
    <property type="entry name" value="G3P_DH_NAD-dep_C"/>
</dbReference>
<feature type="binding site" evidence="13">
    <location>
        <position position="197"/>
    </location>
    <ligand>
        <name>sn-glycerol 3-phosphate</name>
        <dbReference type="ChEBI" id="CHEBI:57597"/>
    </ligand>
</feature>
<feature type="binding site" evidence="13">
    <location>
        <position position="285"/>
    </location>
    <ligand>
        <name>NADPH</name>
        <dbReference type="ChEBI" id="CHEBI:57783"/>
    </ligand>
</feature>
<protein>
    <recommendedName>
        <fullName evidence="11 13">Glycerol-3-phosphate dehydrogenase [NAD(P)+]</fullName>
        <ecNumber evidence="10 13">1.1.1.94</ecNumber>
    </recommendedName>
    <alternativeName>
        <fullName evidence="13">NAD(P)(+)-dependent glycerol-3-phosphate dehydrogenase</fullName>
    </alternativeName>
    <alternativeName>
        <fullName evidence="12 13">NAD(P)H-dependent dihydroxyacetone-phosphate reductase</fullName>
    </alternativeName>
</protein>
<comment type="catalytic activity">
    <reaction evidence="13">
        <text>sn-glycerol 3-phosphate + NAD(+) = dihydroxyacetone phosphate + NADH + H(+)</text>
        <dbReference type="Rhea" id="RHEA:11092"/>
        <dbReference type="ChEBI" id="CHEBI:15378"/>
        <dbReference type="ChEBI" id="CHEBI:57540"/>
        <dbReference type="ChEBI" id="CHEBI:57597"/>
        <dbReference type="ChEBI" id="CHEBI:57642"/>
        <dbReference type="ChEBI" id="CHEBI:57945"/>
        <dbReference type="EC" id="1.1.1.94"/>
    </reaction>
</comment>
<dbReference type="OrthoDB" id="9812273at2"/>
<comment type="catalytic activity">
    <reaction evidence="9">
        <text>sn-glycerol 3-phosphate + NADP(+) = dihydroxyacetone phosphate + NADPH + H(+)</text>
        <dbReference type="Rhea" id="RHEA:11096"/>
        <dbReference type="ChEBI" id="CHEBI:15378"/>
        <dbReference type="ChEBI" id="CHEBI:57597"/>
        <dbReference type="ChEBI" id="CHEBI:57642"/>
        <dbReference type="ChEBI" id="CHEBI:57783"/>
        <dbReference type="ChEBI" id="CHEBI:58349"/>
        <dbReference type="EC" id="1.1.1.94"/>
    </reaction>
    <physiologicalReaction direction="right-to-left" evidence="9">
        <dbReference type="Rhea" id="RHEA:11098"/>
    </physiologicalReaction>
</comment>
<dbReference type="PRINTS" id="PR00077">
    <property type="entry name" value="GPDHDRGNASE"/>
</dbReference>
<feature type="binding site" evidence="16">
    <location>
        <position position="146"/>
    </location>
    <ligand>
        <name>NAD(+)</name>
        <dbReference type="ChEBI" id="CHEBI:57540"/>
    </ligand>
</feature>
<dbReference type="GO" id="GO:0046167">
    <property type="term" value="P:glycerol-3-phosphate biosynthetic process"/>
    <property type="evidence" value="ECO:0007669"/>
    <property type="project" value="UniProtKB-UniRule"/>
</dbReference>
<dbReference type="GO" id="GO:0006650">
    <property type="term" value="P:glycerophospholipid metabolic process"/>
    <property type="evidence" value="ECO:0007669"/>
    <property type="project" value="UniProtKB-UniRule"/>
</dbReference>
<dbReference type="GO" id="GO:0141152">
    <property type="term" value="F:glycerol-3-phosphate dehydrogenase (NAD+) activity"/>
    <property type="evidence" value="ECO:0007669"/>
    <property type="project" value="RHEA"/>
</dbReference>
<evidence type="ECO:0000256" key="14">
    <source>
        <dbReference type="PIRSR" id="PIRSR000114-1"/>
    </source>
</evidence>
<feature type="binding site" evidence="15">
    <location>
        <begin position="261"/>
        <end position="262"/>
    </location>
    <ligand>
        <name>substrate</name>
    </ligand>
</feature>
<dbReference type="FunFam" id="1.10.1040.10:FF:000001">
    <property type="entry name" value="Glycerol-3-phosphate dehydrogenase [NAD(P)+]"/>
    <property type="match status" value="1"/>
</dbReference>
<evidence type="ECO:0000256" key="5">
    <source>
        <dbReference type="ARBA" id="ARBA00023027"/>
    </source>
</evidence>
<dbReference type="UniPathway" id="UPA00940"/>
<dbReference type="PIRSF" id="PIRSF000114">
    <property type="entry name" value="Glycerol-3-P_dh"/>
    <property type="match status" value="1"/>
</dbReference>
<dbReference type="Gene3D" id="3.40.50.720">
    <property type="entry name" value="NAD(P)-binding Rossmann-like Domain"/>
    <property type="match status" value="1"/>
</dbReference>
<name>A0A1Q2MG37_9BACT</name>
<reference evidence="21" key="1">
    <citation type="submission" date="2017-02" db="EMBL/GenBank/DDBJ databases">
        <title>Comparative genomics and description of representatives of a novel lineage of planctomycetes thriving in anoxic sediments.</title>
        <authorList>
            <person name="Spring S."/>
            <person name="Bunk B."/>
            <person name="Sproer C."/>
        </authorList>
    </citation>
    <scope>NUCLEOTIDE SEQUENCE [LARGE SCALE GENOMIC DNA]</scope>
    <source>
        <strain evidence="21">SM-Chi-D1</strain>
    </source>
</reference>
<feature type="binding site" evidence="13">
    <location>
        <position position="113"/>
    </location>
    <ligand>
        <name>sn-glycerol 3-phosphate</name>
        <dbReference type="ChEBI" id="CHEBI:57597"/>
    </ligand>
</feature>
<feature type="binding site" evidence="13">
    <location>
        <position position="250"/>
    </location>
    <ligand>
        <name>sn-glycerol 3-phosphate</name>
        <dbReference type="ChEBI" id="CHEBI:57597"/>
    </ligand>
</feature>
<evidence type="ECO:0000313" key="20">
    <source>
        <dbReference type="EMBL" id="AQQ71666.1"/>
    </source>
</evidence>
<keyword evidence="13" id="KW-0547">Nucleotide-binding</keyword>
<accession>A0A1Q2MG37</accession>
<feature type="binding site" evidence="13">
    <location>
        <position position="142"/>
    </location>
    <ligand>
        <name>sn-glycerol 3-phosphate</name>
        <dbReference type="ChEBI" id="CHEBI:57597"/>
    </ligand>
</feature>
<dbReference type="EMBL" id="CP019646">
    <property type="protein sequence ID" value="AQQ71666.1"/>
    <property type="molecule type" value="Genomic_DNA"/>
</dbReference>
<evidence type="ECO:0000256" key="2">
    <source>
        <dbReference type="ARBA" id="ARBA00022516"/>
    </source>
</evidence>
<dbReference type="NCBIfam" id="NF000940">
    <property type="entry name" value="PRK00094.1-2"/>
    <property type="match status" value="1"/>
</dbReference>
<evidence type="ECO:0000256" key="11">
    <source>
        <dbReference type="ARBA" id="ARBA00069372"/>
    </source>
</evidence>
<feature type="binding site" evidence="13">
    <location>
        <position position="261"/>
    </location>
    <ligand>
        <name>sn-glycerol 3-phosphate</name>
        <dbReference type="ChEBI" id="CHEBI:57597"/>
    </ligand>
</feature>
<dbReference type="GO" id="GO:0005829">
    <property type="term" value="C:cytosol"/>
    <property type="evidence" value="ECO:0007669"/>
    <property type="project" value="TreeGrafter"/>
</dbReference>
<dbReference type="GO" id="GO:0141153">
    <property type="term" value="F:glycerol-3-phosphate dehydrogenase (NADP+) activity"/>
    <property type="evidence" value="ECO:0007669"/>
    <property type="project" value="RHEA"/>
</dbReference>
<keyword evidence="2 13" id="KW-0444">Lipid biosynthesis</keyword>
<comment type="pathway">
    <text evidence="13">Membrane lipid metabolism; glycerophospholipid metabolism.</text>
</comment>
<dbReference type="PANTHER" id="PTHR11728">
    <property type="entry name" value="GLYCEROL-3-PHOSPHATE DEHYDROGENASE"/>
    <property type="match status" value="1"/>
</dbReference>
<dbReference type="FunFam" id="3.40.50.720:FF:000019">
    <property type="entry name" value="Glycerol-3-phosphate dehydrogenase [NAD(P)+]"/>
    <property type="match status" value="1"/>
</dbReference>
<feature type="domain" description="Glycerol-3-phosphate dehydrogenase NAD-dependent N-terminal" evidence="18">
    <location>
        <begin position="11"/>
        <end position="163"/>
    </location>
</feature>